<proteinExistence type="inferred from homology"/>
<dbReference type="Pfam" id="PF08209">
    <property type="entry name" value="Sgf11"/>
    <property type="match status" value="1"/>
</dbReference>
<dbReference type="AlphaFoldDB" id="A0A0C3FY04"/>
<organism evidence="12 13">
    <name type="scientific">Piloderma croceum (strain F 1598)</name>
    <dbReference type="NCBI Taxonomy" id="765440"/>
    <lineage>
        <taxon>Eukaryota</taxon>
        <taxon>Fungi</taxon>
        <taxon>Dikarya</taxon>
        <taxon>Basidiomycota</taxon>
        <taxon>Agaricomycotina</taxon>
        <taxon>Agaricomycetes</taxon>
        <taxon>Agaricomycetidae</taxon>
        <taxon>Atheliales</taxon>
        <taxon>Atheliaceae</taxon>
        <taxon>Piloderma</taxon>
    </lineage>
</organism>
<dbReference type="GO" id="GO:0000124">
    <property type="term" value="C:SAGA complex"/>
    <property type="evidence" value="ECO:0007669"/>
    <property type="project" value="TreeGrafter"/>
</dbReference>
<feature type="compositionally biased region" description="Low complexity" evidence="11">
    <location>
        <begin position="251"/>
        <end position="276"/>
    </location>
</feature>
<keyword evidence="5" id="KW-0156">Chromatin regulator</keyword>
<name>A0A0C3FY04_PILCF</name>
<feature type="compositionally biased region" description="Pro residues" evidence="11">
    <location>
        <begin position="311"/>
        <end position="323"/>
    </location>
</feature>
<keyword evidence="7 10" id="KW-0010">Activator</keyword>
<keyword evidence="9" id="KW-0539">Nucleus</keyword>
<feature type="region of interest" description="Disordered" evidence="11">
    <location>
        <begin position="130"/>
        <end position="348"/>
    </location>
</feature>
<accession>A0A0C3FY04</accession>
<dbReference type="STRING" id="765440.A0A0C3FY04"/>
<evidence type="ECO:0000256" key="10">
    <source>
        <dbReference type="RuleBase" id="RU261113"/>
    </source>
</evidence>
<dbReference type="InParanoid" id="A0A0C3FY04"/>
<evidence type="ECO:0000256" key="4">
    <source>
        <dbReference type="ARBA" id="ARBA00022833"/>
    </source>
</evidence>
<keyword evidence="3" id="KW-0863">Zinc-finger</keyword>
<dbReference type="GO" id="GO:0003713">
    <property type="term" value="F:transcription coactivator activity"/>
    <property type="evidence" value="ECO:0007669"/>
    <property type="project" value="TreeGrafter"/>
</dbReference>
<reference evidence="13" key="2">
    <citation type="submission" date="2015-01" db="EMBL/GenBank/DDBJ databases">
        <title>Evolutionary Origins and Diversification of the Mycorrhizal Mutualists.</title>
        <authorList>
            <consortium name="DOE Joint Genome Institute"/>
            <consortium name="Mycorrhizal Genomics Consortium"/>
            <person name="Kohler A."/>
            <person name="Kuo A."/>
            <person name="Nagy L.G."/>
            <person name="Floudas D."/>
            <person name="Copeland A."/>
            <person name="Barry K.W."/>
            <person name="Cichocki N."/>
            <person name="Veneault-Fourrey C."/>
            <person name="LaButti K."/>
            <person name="Lindquist E.A."/>
            <person name="Lipzen A."/>
            <person name="Lundell T."/>
            <person name="Morin E."/>
            <person name="Murat C."/>
            <person name="Riley R."/>
            <person name="Ohm R."/>
            <person name="Sun H."/>
            <person name="Tunlid A."/>
            <person name="Henrissat B."/>
            <person name="Grigoriev I.V."/>
            <person name="Hibbett D.S."/>
            <person name="Martin F."/>
        </authorList>
    </citation>
    <scope>NUCLEOTIDE SEQUENCE [LARGE SCALE GENOMIC DNA]</scope>
    <source>
        <strain evidence="13">F 1598</strain>
    </source>
</reference>
<feature type="region of interest" description="Disordered" evidence="11">
    <location>
        <begin position="64"/>
        <end position="93"/>
    </location>
</feature>
<dbReference type="GO" id="GO:0008270">
    <property type="term" value="F:zinc ion binding"/>
    <property type="evidence" value="ECO:0007669"/>
    <property type="project" value="UniProtKB-KW"/>
</dbReference>
<dbReference type="PANTHER" id="PTHR46367:SF1">
    <property type="entry name" value="ATAXIN-7-LIKE PROTEIN 3"/>
    <property type="match status" value="1"/>
</dbReference>
<evidence type="ECO:0000256" key="2">
    <source>
        <dbReference type="ARBA" id="ARBA00022723"/>
    </source>
</evidence>
<evidence type="ECO:0000256" key="11">
    <source>
        <dbReference type="SAM" id="MobiDB-lite"/>
    </source>
</evidence>
<evidence type="ECO:0000256" key="6">
    <source>
        <dbReference type="ARBA" id="ARBA00023015"/>
    </source>
</evidence>
<dbReference type="GO" id="GO:0006357">
    <property type="term" value="P:regulation of transcription by RNA polymerase II"/>
    <property type="evidence" value="ECO:0007669"/>
    <property type="project" value="TreeGrafter"/>
</dbReference>
<keyword evidence="6" id="KW-0805">Transcription regulation</keyword>
<keyword evidence="8" id="KW-0804">Transcription</keyword>
<keyword evidence="4" id="KW-0862">Zinc</keyword>
<dbReference type="GO" id="GO:0006325">
    <property type="term" value="P:chromatin organization"/>
    <property type="evidence" value="ECO:0007669"/>
    <property type="project" value="UniProtKB-KW"/>
</dbReference>
<feature type="compositionally biased region" description="Polar residues" evidence="11">
    <location>
        <begin position="277"/>
        <end position="288"/>
    </location>
</feature>
<protein>
    <recommendedName>
        <fullName evidence="10">SAGA-associated factor 11</fullName>
    </recommendedName>
</protein>
<gene>
    <name evidence="12" type="ORF">PILCRDRAFT_818115</name>
</gene>
<dbReference type="EMBL" id="KN832987">
    <property type="protein sequence ID" value="KIM84544.1"/>
    <property type="molecule type" value="Genomic_DNA"/>
</dbReference>
<dbReference type="GO" id="GO:0071819">
    <property type="term" value="C:DUBm complex"/>
    <property type="evidence" value="ECO:0007669"/>
    <property type="project" value="TreeGrafter"/>
</dbReference>
<feature type="compositionally biased region" description="Low complexity" evidence="11">
    <location>
        <begin position="84"/>
        <end position="93"/>
    </location>
</feature>
<dbReference type="OrthoDB" id="21557at2759"/>
<sequence length="348" mass="36646">MVKSEREKVLSELTSRIFDSMVDEIVMDSALSSHHEVARGRAVCHVCHNLCGLDHSSGSSNLMAPPMVSSRHPTPSAEGRALNGSSGTGTSTPTSVKAEGAFYFECLNCQRPIASNRYAPHLSSCMGIGTGTRRAANRSNVKTKLPSDAGRSESPYVASENGAASDDASPSPAKGKGKSKTKRVEDAEFNLKRKRPGSPQISPSNKQPKKQKTSGSPVSRVKADSDATIPSNTYHPSIGSQSKIPSKLRDSSIASFQPSRSSPSSRSSSPETPMASTSTPTSGLSAQSPPGKKKGRPLKPKSNGNVKALPPKRPSPPTPPPPKRVPDPDYLIDVEGEETGSSTDTDSS</sequence>
<comment type="similarity">
    <text evidence="10">Belongs to the SGF11 family.</text>
</comment>
<dbReference type="HOGENOM" id="CLU_054417_0_0_1"/>
<feature type="compositionally biased region" description="Basic and acidic residues" evidence="11">
    <location>
        <begin position="182"/>
        <end position="191"/>
    </location>
</feature>
<dbReference type="Proteomes" id="UP000054166">
    <property type="component" value="Unassembled WGS sequence"/>
</dbReference>
<feature type="compositionally biased region" description="Low complexity" evidence="11">
    <location>
        <begin position="163"/>
        <end position="174"/>
    </location>
</feature>
<evidence type="ECO:0000256" key="1">
    <source>
        <dbReference type="ARBA" id="ARBA00004123"/>
    </source>
</evidence>
<evidence type="ECO:0000256" key="7">
    <source>
        <dbReference type="ARBA" id="ARBA00023159"/>
    </source>
</evidence>
<feature type="compositionally biased region" description="Polar residues" evidence="11">
    <location>
        <begin position="228"/>
        <end position="244"/>
    </location>
</feature>
<evidence type="ECO:0000313" key="12">
    <source>
        <dbReference type="EMBL" id="KIM84544.1"/>
    </source>
</evidence>
<dbReference type="InterPro" id="IPR051078">
    <property type="entry name" value="SGF11"/>
</dbReference>
<keyword evidence="2" id="KW-0479">Metal-binding</keyword>
<dbReference type="Gene3D" id="3.30.160.60">
    <property type="entry name" value="Classic Zinc Finger"/>
    <property type="match status" value="1"/>
</dbReference>
<evidence type="ECO:0000256" key="5">
    <source>
        <dbReference type="ARBA" id="ARBA00022853"/>
    </source>
</evidence>
<keyword evidence="13" id="KW-1185">Reference proteome</keyword>
<evidence type="ECO:0000256" key="9">
    <source>
        <dbReference type="ARBA" id="ARBA00023242"/>
    </source>
</evidence>
<feature type="compositionally biased region" description="Low complexity" evidence="11">
    <location>
        <begin position="339"/>
        <end position="348"/>
    </location>
</feature>
<comment type="subcellular location">
    <subcellularLocation>
        <location evidence="1 10">Nucleus</location>
    </subcellularLocation>
</comment>
<evidence type="ECO:0000256" key="3">
    <source>
        <dbReference type="ARBA" id="ARBA00022771"/>
    </source>
</evidence>
<reference evidence="12 13" key="1">
    <citation type="submission" date="2014-04" db="EMBL/GenBank/DDBJ databases">
        <authorList>
            <consortium name="DOE Joint Genome Institute"/>
            <person name="Kuo A."/>
            <person name="Tarkka M."/>
            <person name="Buscot F."/>
            <person name="Kohler A."/>
            <person name="Nagy L.G."/>
            <person name="Floudas D."/>
            <person name="Copeland A."/>
            <person name="Barry K.W."/>
            <person name="Cichocki N."/>
            <person name="Veneault-Fourrey C."/>
            <person name="LaButti K."/>
            <person name="Lindquist E.A."/>
            <person name="Lipzen A."/>
            <person name="Lundell T."/>
            <person name="Morin E."/>
            <person name="Murat C."/>
            <person name="Sun H."/>
            <person name="Tunlid A."/>
            <person name="Henrissat B."/>
            <person name="Grigoriev I.V."/>
            <person name="Hibbett D.S."/>
            <person name="Martin F."/>
            <person name="Nordberg H.P."/>
            <person name="Cantor M.N."/>
            <person name="Hua S.X."/>
        </authorList>
    </citation>
    <scope>NUCLEOTIDE SEQUENCE [LARGE SCALE GENOMIC DNA]</scope>
    <source>
        <strain evidence="12 13">F 1598</strain>
    </source>
</reference>
<evidence type="ECO:0000256" key="8">
    <source>
        <dbReference type="ARBA" id="ARBA00023163"/>
    </source>
</evidence>
<dbReference type="PANTHER" id="PTHR46367">
    <property type="entry name" value="ATAXIN-7-LIKE PROTEIN 3"/>
    <property type="match status" value="1"/>
</dbReference>
<evidence type="ECO:0000313" key="13">
    <source>
        <dbReference type="Proteomes" id="UP000054166"/>
    </source>
</evidence>
<dbReference type="InterPro" id="IPR013246">
    <property type="entry name" value="SAGA_su_Sgf11"/>
</dbReference>